<evidence type="ECO:0000313" key="1">
    <source>
        <dbReference type="EMBL" id="KJY98411.1"/>
    </source>
</evidence>
<dbReference type="AlphaFoldDB" id="A0A0F4PVT1"/>
<organism evidence="1 3">
    <name type="scientific">Pseudoalteromonas ruthenica</name>
    <dbReference type="NCBI Taxonomy" id="151081"/>
    <lineage>
        <taxon>Bacteria</taxon>
        <taxon>Pseudomonadati</taxon>
        <taxon>Pseudomonadota</taxon>
        <taxon>Gammaproteobacteria</taxon>
        <taxon>Alteromonadales</taxon>
        <taxon>Pseudoalteromonadaceae</taxon>
        <taxon>Pseudoalteromonas</taxon>
    </lineage>
</organism>
<reference evidence="2 4" key="2">
    <citation type="submission" date="2017-12" db="EMBL/GenBank/DDBJ databases">
        <authorList>
            <person name="Paulsen S."/>
            <person name="Gram L.K."/>
        </authorList>
    </citation>
    <scope>NUCLEOTIDE SEQUENCE [LARGE SCALE GENOMIC DNA]</scope>
    <source>
        <strain evidence="2 4">S2897</strain>
    </source>
</reference>
<dbReference type="GeneID" id="58229165"/>
<name>A0A0F4PVT1_9GAMM</name>
<dbReference type="Proteomes" id="UP000305874">
    <property type="component" value="Unassembled WGS sequence"/>
</dbReference>
<reference evidence="4" key="3">
    <citation type="submission" date="2019-06" db="EMBL/GenBank/DDBJ databases">
        <title>Co-occurence of chitin degradation, pigmentation and bioactivity in marine Pseudoalteromonas.</title>
        <authorList>
            <person name="Sonnenschein E.C."/>
            <person name="Bech P.K."/>
        </authorList>
    </citation>
    <scope>NUCLEOTIDE SEQUENCE [LARGE SCALE GENOMIC DNA]</scope>
    <source>
        <strain evidence="4">S2897</strain>
    </source>
</reference>
<evidence type="ECO:0000313" key="4">
    <source>
        <dbReference type="Proteomes" id="UP000305874"/>
    </source>
</evidence>
<dbReference type="GO" id="GO:0006974">
    <property type="term" value="P:DNA damage response"/>
    <property type="evidence" value="ECO:0007669"/>
    <property type="project" value="TreeGrafter"/>
</dbReference>
<sequence>MHKSITHINILPAFLLALGLASIGFLLHSAIVQFKAMDRTVTVKGLAEQQVPADTAIWPIAFTEAGDKLDDVMAAVEKKQAAVVAFLKLHGFSDEEISLGQVAVVDKKAQQYGPEQVGLRYLVTANMSVYSQDPEKVRHASSQISELAKQGIAVSGDSYSNRIEYLFTSLNDLKPQMIEQATHNAREVATKFAHDSQSTLGKIKSARQGQFSISSRDSNSPHLKKVRVVSTIEYYLVD</sequence>
<reference evidence="1 3" key="1">
    <citation type="journal article" date="2015" name="BMC Genomics">
        <title>Genome mining reveals unlocked bioactive potential of marine Gram-negative bacteria.</title>
        <authorList>
            <person name="Machado H."/>
            <person name="Sonnenschein E.C."/>
            <person name="Melchiorsen J."/>
            <person name="Gram L."/>
        </authorList>
    </citation>
    <scope>NUCLEOTIDE SEQUENCE [LARGE SCALE GENOMIC DNA]</scope>
    <source>
        <strain evidence="1 3">S3137</strain>
    </source>
</reference>
<dbReference type="Pfam" id="PF04402">
    <property type="entry name" value="SIMPL"/>
    <property type="match status" value="1"/>
</dbReference>
<dbReference type="EMBL" id="PNCG01000009">
    <property type="protein sequence ID" value="TMP87224.1"/>
    <property type="molecule type" value="Genomic_DNA"/>
</dbReference>
<dbReference type="InterPro" id="IPR016907">
    <property type="entry name" value="UCP029033"/>
</dbReference>
<reference evidence="2" key="4">
    <citation type="submission" date="2019-09" db="EMBL/GenBank/DDBJ databases">
        <title>Co-occurence of chitin degradation, pigmentation and bioactivity in marine Pseudoalteromonas.</title>
        <authorList>
            <person name="Sonnenschein E.C."/>
            <person name="Bech P.K."/>
        </authorList>
    </citation>
    <scope>NUCLEOTIDE SEQUENCE</scope>
    <source>
        <strain evidence="2">S2897</strain>
    </source>
</reference>
<dbReference type="STRING" id="151081.TW72_11750"/>
<dbReference type="PIRSF" id="PIRSF029033">
    <property type="entry name" value="UCP029033"/>
    <property type="match status" value="1"/>
</dbReference>
<protein>
    <submittedName>
        <fullName evidence="1">Periplasmic protein</fullName>
    </submittedName>
    <submittedName>
        <fullName evidence="2">SIMPL domain-containing protein</fullName>
    </submittedName>
</protein>
<dbReference type="OrthoDB" id="9806540at2"/>
<keyword evidence="3" id="KW-1185">Reference proteome</keyword>
<dbReference type="InterPro" id="IPR007497">
    <property type="entry name" value="SIMPL/DUF541"/>
</dbReference>
<dbReference type="PANTHER" id="PTHR34387:SF2">
    <property type="entry name" value="SLR1258 PROTEIN"/>
    <property type="match status" value="1"/>
</dbReference>
<dbReference type="PANTHER" id="PTHR34387">
    <property type="entry name" value="SLR1258 PROTEIN"/>
    <property type="match status" value="1"/>
</dbReference>
<accession>A0A0F4PVT1</accession>
<dbReference type="eggNOG" id="COG2859">
    <property type="taxonomic scope" value="Bacteria"/>
</dbReference>
<comment type="caution">
    <text evidence="1">The sequence shown here is derived from an EMBL/GenBank/DDBJ whole genome shotgun (WGS) entry which is preliminary data.</text>
</comment>
<dbReference type="Proteomes" id="UP000033664">
    <property type="component" value="Unassembled WGS sequence"/>
</dbReference>
<evidence type="ECO:0000313" key="3">
    <source>
        <dbReference type="Proteomes" id="UP000033664"/>
    </source>
</evidence>
<dbReference type="RefSeq" id="WP_045979577.1">
    <property type="nucleotide sequence ID" value="NZ_CP023396.1"/>
</dbReference>
<gene>
    <name evidence="2" type="ORF">CWC05_09005</name>
    <name evidence="1" type="ORF">TW72_11750</name>
</gene>
<proteinExistence type="predicted"/>
<dbReference type="InterPro" id="IPR052022">
    <property type="entry name" value="26kDa_periplasmic_antigen"/>
</dbReference>
<dbReference type="EMBL" id="JXXZ01000010">
    <property type="protein sequence ID" value="KJY98411.1"/>
    <property type="molecule type" value="Genomic_DNA"/>
</dbReference>
<evidence type="ECO:0000313" key="2">
    <source>
        <dbReference type="EMBL" id="TMP87224.1"/>
    </source>
</evidence>
<dbReference type="PATRIC" id="fig|151081.8.peg.2171"/>
<dbReference type="Gene3D" id="3.30.70.2970">
    <property type="entry name" value="Protein of unknown function (DUF541), domain 2"/>
    <property type="match status" value="1"/>
</dbReference>